<organism evidence="2 3">
    <name type="scientific">Massariosphaeria phaeospora</name>
    <dbReference type="NCBI Taxonomy" id="100035"/>
    <lineage>
        <taxon>Eukaryota</taxon>
        <taxon>Fungi</taxon>
        <taxon>Dikarya</taxon>
        <taxon>Ascomycota</taxon>
        <taxon>Pezizomycotina</taxon>
        <taxon>Dothideomycetes</taxon>
        <taxon>Pleosporomycetidae</taxon>
        <taxon>Pleosporales</taxon>
        <taxon>Pleosporales incertae sedis</taxon>
        <taxon>Massariosphaeria</taxon>
    </lineage>
</organism>
<dbReference type="Proteomes" id="UP000481861">
    <property type="component" value="Unassembled WGS sequence"/>
</dbReference>
<comment type="caution">
    <text evidence="2">The sequence shown here is derived from an EMBL/GenBank/DDBJ whole genome shotgun (WGS) entry which is preliminary data.</text>
</comment>
<feature type="compositionally biased region" description="Acidic residues" evidence="1">
    <location>
        <begin position="94"/>
        <end position="112"/>
    </location>
</feature>
<accession>A0A7C8M4T8</accession>
<name>A0A7C8M4T8_9PLEO</name>
<feature type="compositionally biased region" description="Basic and acidic residues" evidence="1">
    <location>
        <begin position="40"/>
        <end position="60"/>
    </location>
</feature>
<dbReference type="EMBL" id="JAADJZ010000014">
    <property type="protein sequence ID" value="KAF2870420.1"/>
    <property type="molecule type" value="Genomic_DNA"/>
</dbReference>
<evidence type="ECO:0000313" key="2">
    <source>
        <dbReference type="EMBL" id="KAF2870420.1"/>
    </source>
</evidence>
<evidence type="ECO:0000313" key="3">
    <source>
        <dbReference type="Proteomes" id="UP000481861"/>
    </source>
</evidence>
<gene>
    <name evidence="2" type="ORF">BDV95DRAFT_608416</name>
</gene>
<evidence type="ECO:0000256" key="1">
    <source>
        <dbReference type="SAM" id="MobiDB-lite"/>
    </source>
</evidence>
<proteinExistence type="predicted"/>
<reference evidence="2 3" key="1">
    <citation type="submission" date="2020-01" db="EMBL/GenBank/DDBJ databases">
        <authorList>
            <consortium name="DOE Joint Genome Institute"/>
            <person name="Haridas S."/>
            <person name="Albert R."/>
            <person name="Binder M."/>
            <person name="Bloem J."/>
            <person name="Labutti K."/>
            <person name="Salamov A."/>
            <person name="Andreopoulos B."/>
            <person name="Baker S.E."/>
            <person name="Barry K."/>
            <person name="Bills G."/>
            <person name="Bluhm B.H."/>
            <person name="Cannon C."/>
            <person name="Castanera R."/>
            <person name="Culley D.E."/>
            <person name="Daum C."/>
            <person name="Ezra D."/>
            <person name="Gonzalez J.B."/>
            <person name="Henrissat B."/>
            <person name="Kuo A."/>
            <person name="Liang C."/>
            <person name="Lipzen A."/>
            <person name="Lutzoni F."/>
            <person name="Magnuson J."/>
            <person name="Mondo S."/>
            <person name="Nolan M."/>
            <person name="Ohm R."/>
            <person name="Pangilinan J."/>
            <person name="Park H.-J.H."/>
            <person name="Ramirez L."/>
            <person name="Alfaro M."/>
            <person name="Sun H."/>
            <person name="Tritt A."/>
            <person name="Yoshinaga Y."/>
            <person name="Zwiers L.-H.L."/>
            <person name="Turgeon B.G."/>
            <person name="Goodwin S.B."/>
            <person name="Spatafora J.W."/>
            <person name="Crous P.W."/>
            <person name="Grigoriev I.V."/>
        </authorList>
    </citation>
    <scope>NUCLEOTIDE SEQUENCE [LARGE SCALE GENOMIC DNA]</scope>
    <source>
        <strain evidence="2 3">CBS 611.86</strain>
    </source>
</reference>
<dbReference type="AlphaFoldDB" id="A0A7C8M4T8"/>
<protein>
    <submittedName>
        <fullName evidence="2">Uncharacterized protein</fullName>
    </submittedName>
</protein>
<feature type="region of interest" description="Disordered" evidence="1">
    <location>
        <begin position="40"/>
        <end position="116"/>
    </location>
</feature>
<sequence>MERIEEAVSVIARDESRSERNLQDFWRRWGLTITPKRLMDTLDEPRKKSRAPCESDRTHNDNTANLSLEVGSNIQHPVSRTLEENDGLRPDIASADEDLTDASEDSTDDETSSTDSLIQAECYGRALLTQHKYTHIVEEAEEALRSTLGRGELPEKFTPGVLVWRFDLYSAEFLDMYVEACENEDDRFEDADYDPPDHGWTAGELMLRNDRGYDPFVEPQMTQCDMTLSVLKGEPGDQYFGFTFPEAPSLDPIEARAWGELPKIKITILAYQFLKIKINSRPFWDGRSGSVILYGVGKDEPKYVGLPAYRWWQSIAPPYRGARRDHPPGVTIQPNTEP</sequence>
<keyword evidence="3" id="KW-1185">Reference proteome</keyword>
<feature type="compositionally biased region" description="Polar residues" evidence="1">
    <location>
        <begin position="61"/>
        <end position="78"/>
    </location>
</feature>